<accession>A0A4R7V4H1</accession>
<dbReference type="InterPro" id="IPR029476">
    <property type="entry name" value="DNase_NucA_NucB"/>
</dbReference>
<proteinExistence type="predicted"/>
<gene>
    <name evidence="3" type="ORF">CLV71_115116</name>
</gene>
<evidence type="ECO:0000313" key="3">
    <source>
        <dbReference type="EMBL" id="TDV43654.1"/>
    </source>
</evidence>
<dbReference type="AlphaFoldDB" id="A0A4R7V4H1"/>
<evidence type="ECO:0000259" key="2">
    <source>
        <dbReference type="Pfam" id="PF14040"/>
    </source>
</evidence>
<feature type="domain" description="Deoxyribonuclease NucA/NucB" evidence="2">
    <location>
        <begin position="119"/>
        <end position="179"/>
    </location>
</feature>
<keyword evidence="4" id="KW-1185">Reference proteome</keyword>
<evidence type="ECO:0000256" key="1">
    <source>
        <dbReference type="SAM" id="MobiDB-lite"/>
    </source>
</evidence>
<dbReference type="RefSeq" id="WP_133906875.1">
    <property type="nucleotide sequence ID" value="NZ_SOCP01000015.1"/>
</dbReference>
<dbReference type="Proteomes" id="UP000294927">
    <property type="component" value="Unassembled WGS sequence"/>
</dbReference>
<reference evidence="3 4" key="1">
    <citation type="submission" date="2019-03" db="EMBL/GenBank/DDBJ databases">
        <title>Genomic Encyclopedia of Archaeal and Bacterial Type Strains, Phase II (KMG-II): from individual species to whole genera.</title>
        <authorList>
            <person name="Goeker M."/>
        </authorList>
    </citation>
    <scope>NUCLEOTIDE SEQUENCE [LARGE SCALE GENOMIC DNA]</scope>
    <source>
        <strain evidence="3 4">DSM 45499</strain>
    </source>
</reference>
<dbReference type="OrthoDB" id="2751008at2"/>
<evidence type="ECO:0000313" key="4">
    <source>
        <dbReference type="Proteomes" id="UP000294927"/>
    </source>
</evidence>
<name>A0A4R7V4H1_9PSEU</name>
<dbReference type="EMBL" id="SOCP01000015">
    <property type="protein sequence ID" value="TDV43654.1"/>
    <property type="molecule type" value="Genomic_DNA"/>
</dbReference>
<feature type="region of interest" description="Disordered" evidence="1">
    <location>
        <begin position="133"/>
        <end position="152"/>
    </location>
</feature>
<dbReference type="Pfam" id="PF14040">
    <property type="entry name" value="DNase_NucA_NucB"/>
    <property type="match status" value="1"/>
</dbReference>
<organism evidence="3 4">
    <name type="scientific">Actinophytocola oryzae</name>
    <dbReference type="NCBI Taxonomy" id="502181"/>
    <lineage>
        <taxon>Bacteria</taxon>
        <taxon>Bacillati</taxon>
        <taxon>Actinomycetota</taxon>
        <taxon>Actinomycetes</taxon>
        <taxon>Pseudonocardiales</taxon>
        <taxon>Pseudonocardiaceae</taxon>
    </lineage>
</organism>
<protein>
    <submittedName>
        <fullName evidence="3">Deoxyribonuclease NucA/NucB</fullName>
    </submittedName>
</protein>
<comment type="caution">
    <text evidence="3">The sequence shown here is derived from an EMBL/GenBank/DDBJ whole genome shotgun (WGS) entry which is preliminary data.</text>
</comment>
<sequence>MASRTTTVAVVALIGFGAYAAPKTLDRFGTFLGGLVGANDAVVIGEGEGALMVAANAEAKLVNCERAAILAQRSCDGLRILIVEAAKVPFIARNTKLAWESGLPAVLTMDRGRQVANRKQACGKFTRGHGGQCDEYPMASTRQGGAGARTEEVPARENLCQGGSYRHQYPPDGEQFLVVVSRPDLIASGSFTGTDIAVDQGCR</sequence>